<sequence>MITVNFNKLKIRPGYRILDIGCGSGRHIGEAVRFKHTKVTGTDISYKDLRQAEKRLAFLEEIGEKQGSYSLAASNINHLPFKNNFFDLVICSEVLEHIPDHRKAASEIIRVLKPGKNLVVSVPRYMPEKICWLLSNEYHNNPGGHIRIYTTKELTVLLTQFGVRKWGFHWAHSLHTPYWCLKCLVGPEKKDSKLVNLYHQFLVWDMMKKPVITQFIEKLLNPVLGKSVVLYLTKNIW</sequence>
<proteinExistence type="predicted"/>
<evidence type="ECO:0000313" key="2">
    <source>
        <dbReference type="Proteomes" id="UP000663720"/>
    </source>
</evidence>
<keyword evidence="2" id="KW-1185">Reference proteome</keyword>
<keyword evidence="1" id="KW-0808">Transferase</keyword>
<name>A0A975B326_9BACT</name>
<dbReference type="InterPro" id="IPR050447">
    <property type="entry name" value="Erg6_SMT_methyltransf"/>
</dbReference>
<dbReference type="KEGG" id="dli:dnl_00700"/>
<dbReference type="AlphaFoldDB" id="A0A975B326"/>
<dbReference type="SUPFAM" id="SSF53335">
    <property type="entry name" value="S-adenosyl-L-methionine-dependent methyltransferases"/>
    <property type="match status" value="1"/>
</dbReference>
<dbReference type="GO" id="GO:0032259">
    <property type="term" value="P:methylation"/>
    <property type="evidence" value="ECO:0007669"/>
    <property type="project" value="UniProtKB-KW"/>
</dbReference>
<reference evidence="1" key="1">
    <citation type="journal article" date="2021" name="Microb. Physiol.">
        <title>Proteogenomic Insights into the Physiology of Marine, Sulfate-Reducing, Filamentous Desulfonema limicola and Desulfonema magnum.</title>
        <authorList>
            <person name="Schnaars V."/>
            <person name="Wohlbrand L."/>
            <person name="Scheve S."/>
            <person name="Hinrichs C."/>
            <person name="Reinhardt R."/>
            <person name="Rabus R."/>
        </authorList>
    </citation>
    <scope>NUCLEOTIDE SEQUENCE</scope>
    <source>
        <strain evidence="1">5ac10</strain>
    </source>
</reference>
<accession>A0A975B326</accession>
<dbReference type="EMBL" id="CP061799">
    <property type="protein sequence ID" value="QTA77873.1"/>
    <property type="molecule type" value="Genomic_DNA"/>
</dbReference>
<dbReference type="Pfam" id="PF13489">
    <property type="entry name" value="Methyltransf_23"/>
    <property type="match status" value="1"/>
</dbReference>
<protein>
    <submittedName>
        <fullName evidence="1">SAM-dependent methyltransferase</fullName>
    </submittedName>
</protein>
<keyword evidence="1" id="KW-0489">Methyltransferase</keyword>
<dbReference type="InterPro" id="IPR029063">
    <property type="entry name" value="SAM-dependent_MTases_sf"/>
</dbReference>
<organism evidence="1 2">
    <name type="scientific">Desulfonema limicola</name>
    <dbReference type="NCBI Taxonomy" id="45656"/>
    <lineage>
        <taxon>Bacteria</taxon>
        <taxon>Pseudomonadati</taxon>
        <taxon>Thermodesulfobacteriota</taxon>
        <taxon>Desulfobacteria</taxon>
        <taxon>Desulfobacterales</taxon>
        <taxon>Desulfococcaceae</taxon>
        <taxon>Desulfonema</taxon>
    </lineage>
</organism>
<dbReference type="PANTHER" id="PTHR44068">
    <property type="entry name" value="ZGC:194242"/>
    <property type="match status" value="1"/>
</dbReference>
<dbReference type="RefSeq" id="WP_207689795.1">
    <property type="nucleotide sequence ID" value="NZ_CP061799.1"/>
</dbReference>
<dbReference type="GO" id="GO:0008168">
    <property type="term" value="F:methyltransferase activity"/>
    <property type="evidence" value="ECO:0007669"/>
    <property type="project" value="UniProtKB-KW"/>
</dbReference>
<gene>
    <name evidence="1" type="ORF">dnl_00700</name>
</gene>
<dbReference type="PANTHER" id="PTHR44068:SF11">
    <property type="entry name" value="GERANYL DIPHOSPHATE 2-C-METHYLTRANSFERASE"/>
    <property type="match status" value="1"/>
</dbReference>
<dbReference type="CDD" id="cd02440">
    <property type="entry name" value="AdoMet_MTases"/>
    <property type="match status" value="1"/>
</dbReference>
<dbReference type="Proteomes" id="UP000663720">
    <property type="component" value="Chromosome"/>
</dbReference>
<dbReference type="Gene3D" id="3.40.50.150">
    <property type="entry name" value="Vaccinia Virus protein VP39"/>
    <property type="match status" value="1"/>
</dbReference>
<evidence type="ECO:0000313" key="1">
    <source>
        <dbReference type="EMBL" id="QTA77873.1"/>
    </source>
</evidence>